<dbReference type="InterPro" id="IPR011662">
    <property type="entry name" value="Secretin/TonB_short_N"/>
</dbReference>
<dbReference type="GO" id="GO:0009279">
    <property type="term" value="C:cell outer membrane"/>
    <property type="evidence" value="ECO:0007669"/>
    <property type="project" value="UniProtKB-SubCell"/>
</dbReference>
<evidence type="ECO:0000256" key="7">
    <source>
        <dbReference type="PROSITE-ProRule" id="PRU01360"/>
    </source>
</evidence>
<dbReference type="Gene3D" id="2.170.130.10">
    <property type="entry name" value="TonB-dependent receptor, plug domain"/>
    <property type="match status" value="1"/>
</dbReference>
<evidence type="ECO:0000256" key="3">
    <source>
        <dbReference type="ARBA" id="ARBA00022452"/>
    </source>
</evidence>
<dbReference type="InterPro" id="IPR012910">
    <property type="entry name" value="Plug_dom"/>
</dbReference>
<accession>A0A1H4QGX8</accession>
<dbReference type="Gene3D" id="3.55.50.30">
    <property type="match status" value="1"/>
</dbReference>
<keyword evidence="4 7" id="KW-0812">Transmembrane</keyword>
<evidence type="ECO:0000259" key="8">
    <source>
        <dbReference type="SMART" id="SM00965"/>
    </source>
</evidence>
<name>A0A1H4QGX8_9FLAO</name>
<sequence>MKKPPMSKGFLSRRLNYDLKMKLSLLFFLTISFLMQANTYSQKTKISIAKENSTVREVLDEIESLSEFKFLFKTNTVDLNRKVTVKFKHVPIDDILKSLFNDQNVTYEIKDRKIFLKKDSKLNRARGQDEKVEAYQRTVTGSIVDSDGVPLPGANIVEKGTTNGVTADFDGNFSILVSDQNATLIFSYLGYATREVALEGKGNVNIVLQESAAGLEEVVVVGYGTMKKADLTGSVSQVKTETLESVPVFNMAQALKVGASGVRVTQNSGTPGSRIEVRIRGGNSLIGNNQPLYVVDGFPVTSGIDYLNPADIESVDILKDASATAIYGSRGANGVVIITSKRGVKNQESKIEVNNYFGMQQAINQYDLLNAKEYAIIANEWLKNEGLEPNFNVDEVQNPGTDWLDAIFRTSPVQNHTITFSGSSDKGRYSISGNYYDQEGIIENSGVTRGSVRVNLDQELKSWLKMGINLQLSRSETHSVNVDNGYRGTSMLSAAASAPPTLPLYDEDGLPTQIGQIYNFGSADMRNPLLSTLNKNLSFANSVLANSTFDFQITPSLSFKTLLGLQYRNSRSELFTPTVYENDRGSAQEGNNYFNSFLTENVLTYSKTFNEKHSLNVIGGATYQTQMNRYSGIYVSGFSNNITENYNLAAAETVGNPWSGYFDWTLASFLSRVNYAYDGKYMVTASIRADGSSRFGANNKWGYFPSAALAWRVSDESFLENSSTISNLKLRASYGITGNTALNPYQSLDRLNSTKFIFENQADVIGFYPAGISNSALKWETTGQLDVGFDLNLFNNQLRFVFDYYKKNTKDLLASVPLPSSVGFSSILRNLGEIQNSGVEFSVDADILRNEFKWDVSAQISANRNKVIELAGDSDIFGAAQAAVWPSANIAREGEPLGVFYGLLEDGLDENGFIKYQDISGPDGVPDGLINSLDRVILGSYHPDFIYGLTSNFSYKGIELNVMLEGVQGNELFNATNGTHLNSFQRGNNQFRDIIGNYWTAENPDPNAKYPKISSATQITVSDRFIEDASYLRVKSMRLAYNFPVSDIGLSDFDMLQLYISGTNLFTFTNYSGIDPEANTRGTDSSNIGDRLRFGHDQSSYPSAKIYAIGLKFRF</sequence>
<dbReference type="Pfam" id="PF13715">
    <property type="entry name" value="CarbopepD_reg_2"/>
    <property type="match status" value="1"/>
</dbReference>
<evidence type="ECO:0000256" key="1">
    <source>
        <dbReference type="ARBA" id="ARBA00004571"/>
    </source>
</evidence>
<organism evidence="9 10">
    <name type="scientific">Maribacter dokdonensis</name>
    <dbReference type="NCBI Taxonomy" id="320912"/>
    <lineage>
        <taxon>Bacteria</taxon>
        <taxon>Pseudomonadati</taxon>
        <taxon>Bacteroidota</taxon>
        <taxon>Flavobacteriia</taxon>
        <taxon>Flavobacteriales</taxon>
        <taxon>Flavobacteriaceae</taxon>
        <taxon>Maribacter</taxon>
    </lineage>
</organism>
<comment type="similarity">
    <text evidence="7">Belongs to the TonB-dependent receptor family.</text>
</comment>
<comment type="subcellular location">
    <subcellularLocation>
        <location evidence="1 7">Cell outer membrane</location>
        <topology evidence="1 7">Multi-pass membrane protein</topology>
    </subcellularLocation>
</comment>
<dbReference type="SUPFAM" id="SSF49464">
    <property type="entry name" value="Carboxypeptidase regulatory domain-like"/>
    <property type="match status" value="1"/>
</dbReference>
<dbReference type="InterPro" id="IPR036942">
    <property type="entry name" value="Beta-barrel_TonB_sf"/>
</dbReference>
<dbReference type="InterPro" id="IPR023996">
    <property type="entry name" value="TonB-dep_OMP_SusC/RagA"/>
</dbReference>
<dbReference type="InterPro" id="IPR037066">
    <property type="entry name" value="Plug_dom_sf"/>
</dbReference>
<dbReference type="NCBIfam" id="TIGR04057">
    <property type="entry name" value="SusC_RagA_signa"/>
    <property type="match status" value="1"/>
</dbReference>
<dbReference type="NCBIfam" id="TIGR04056">
    <property type="entry name" value="OMP_RagA_SusC"/>
    <property type="match status" value="1"/>
</dbReference>
<evidence type="ECO:0000256" key="2">
    <source>
        <dbReference type="ARBA" id="ARBA00022448"/>
    </source>
</evidence>
<dbReference type="Proteomes" id="UP000183038">
    <property type="component" value="Unassembled WGS sequence"/>
</dbReference>
<reference evidence="9 10" key="1">
    <citation type="submission" date="2016-10" db="EMBL/GenBank/DDBJ databases">
        <authorList>
            <person name="de Groot N.N."/>
        </authorList>
    </citation>
    <scope>NUCLEOTIDE SEQUENCE [LARGE SCALE GENOMIC DNA]</scope>
    <source>
        <strain evidence="9 10">MAR_2009_71</strain>
    </source>
</reference>
<evidence type="ECO:0000313" key="9">
    <source>
        <dbReference type="EMBL" id="SEC18847.1"/>
    </source>
</evidence>
<evidence type="ECO:0000256" key="6">
    <source>
        <dbReference type="ARBA" id="ARBA00023237"/>
    </source>
</evidence>
<evidence type="ECO:0000256" key="5">
    <source>
        <dbReference type="ARBA" id="ARBA00023136"/>
    </source>
</evidence>
<dbReference type="SUPFAM" id="SSF56935">
    <property type="entry name" value="Porins"/>
    <property type="match status" value="1"/>
</dbReference>
<keyword evidence="5 7" id="KW-0472">Membrane</keyword>
<gene>
    <name evidence="9" type="ORF">SAMN05192540_2575</name>
</gene>
<dbReference type="Pfam" id="PF07715">
    <property type="entry name" value="Plug"/>
    <property type="match status" value="1"/>
</dbReference>
<dbReference type="AlphaFoldDB" id="A0A1H4QGX8"/>
<dbReference type="Pfam" id="PF07660">
    <property type="entry name" value="STN"/>
    <property type="match status" value="1"/>
</dbReference>
<keyword evidence="2 7" id="KW-0813">Transport</keyword>
<evidence type="ECO:0000313" key="10">
    <source>
        <dbReference type="Proteomes" id="UP000183038"/>
    </source>
</evidence>
<keyword evidence="3 7" id="KW-1134">Transmembrane beta strand</keyword>
<dbReference type="OrthoDB" id="9768177at2"/>
<dbReference type="FunFam" id="2.170.130.10:FF:000008">
    <property type="entry name" value="SusC/RagA family TonB-linked outer membrane protein"/>
    <property type="match status" value="1"/>
</dbReference>
<dbReference type="SMART" id="SM00965">
    <property type="entry name" value="STN"/>
    <property type="match status" value="1"/>
</dbReference>
<keyword evidence="6 7" id="KW-0998">Cell outer membrane</keyword>
<dbReference type="InterPro" id="IPR023997">
    <property type="entry name" value="TonB-dep_OMP_SusC/RagA_CS"/>
</dbReference>
<dbReference type="Gene3D" id="2.40.170.20">
    <property type="entry name" value="TonB-dependent receptor, beta-barrel domain"/>
    <property type="match status" value="1"/>
</dbReference>
<dbReference type="EMBL" id="FNTB01000001">
    <property type="protein sequence ID" value="SEC18847.1"/>
    <property type="molecule type" value="Genomic_DNA"/>
</dbReference>
<dbReference type="Gene3D" id="2.60.40.1120">
    <property type="entry name" value="Carboxypeptidase-like, regulatory domain"/>
    <property type="match status" value="1"/>
</dbReference>
<feature type="domain" description="Secretin/TonB short N-terminal" evidence="8">
    <location>
        <begin position="68"/>
        <end position="119"/>
    </location>
</feature>
<proteinExistence type="inferred from homology"/>
<dbReference type="InterPro" id="IPR008969">
    <property type="entry name" value="CarboxyPept-like_regulatory"/>
</dbReference>
<dbReference type="PROSITE" id="PS52016">
    <property type="entry name" value="TONB_DEPENDENT_REC_3"/>
    <property type="match status" value="1"/>
</dbReference>
<protein>
    <submittedName>
        <fullName evidence="9">TonB-linked outer membrane protein, SusC/RagA family</fullName>
    </submittedName>
</protein>
<evidence type="ECO:0000256" key="4">
    <source>
        <dbReference type="ARBA" id="ARBA00022692"/>
    </source>
</evidence>
<dbReference type="InterPro" id="IPR039426">
    <property type="entry name" value="TonB-dep_rcpt-like"/>
</dbReference>